<organism evidence="3 4">
    <name type="scientific">Ramlibacter agri</name>
    <dbReference type="NCBI Taxonomy" id="2728837"/>
    <lineage>
        <taxon>Bacteria</taxon>
        <taxon>Pseudomonadati</taxon>
        <taxon>Pseudomonadota</taxon>
        <taxon>Betaproteobacteria</taxon>
        <taxon>Burkholderiales</taxon>
        <taxon>Comamonadaceae</taxon>
        <taxon>Ramlibacter</taxon>
    </lineage>
</organism>
<evidence type="ECO:0000256" key="1">
    <source>
        <dbReference type="SAM" id="MobiDB-lite"/>
    </source>
</evidence>
<dbReference type="InterPro" id="IPR025263">
    <property type="entry name" value="YhdP_central"/>
</dbReference>
<dbReference type="RefSeq" id="WP_169416988.1">
    <property type="nucleotide sequence ID" value="NZ_JABBFX010000001.1"/>
</dbReference>
<evidence type="ECO:0000313" key="4">
    <source>
        <dbReference type="Proteomes" id="UP000541185"/>
    </source>
</evidence>
<evidence type="ECO:0000313" key="3">
    <source>
        <dbReference type="EMBL" id="NML42733.1"/>
    </source>
</evidence>
<name>A0A848H1X9_9BURK</name>
<dbReference type="NCBIfam" id="TIGR02099">
    <property type="entry name" value="YhdP family protein"/>
    <property type="match status" value="1"/>
</dbReference>
<dbReference type="PANTHER" id="PTHR38690:SF1">
    <property type="entry name" value="PROTEASE"/>
    <property type="match status" value="1"/>
</dbReference>
<feature type="region of interest" description="Disordered" evidence="1">
    <location>
        <begin position="1324"/>
        <end position="1349"/>
    </location>
</feature>
<comment type="caution">
    <text evidence="3">The sequence shown here is derived from an EMBL/GenBank/DDBJ whole genome shotgun (WGS) entry which is preliminary data.</text>
</comment>
<dbReference type="InterPro" id="IPR011836">
    <property type="entry name" value="YhdP"/>
</dbReference>
<keyword evidence="4" id="KW-1185">Reference proteome</keyword>
<protein>
    <submittedName>
        <fullName evidence="3">TIGR02099 family protein</fullName>
    </submittedName>
</protein>
<evidence type="ECO:0000259" key="2">
    <source>
        <dbReference type="Pfam" id="PF13116"/>
    </source>
</evidence>
<gene>
    <name evidence="3" type="ORF">HHL11_03150</name>
</gene>
<reference evidence="3 4" key="1">
    <citation type="submission" date="2020-04" db="EMBL/GenBank/DDBJ databases">
        <title>Ramlibacter sp. G-1-2-2 isolated from soil.</title>
        <authorList>
            <person name="Dahal R.H."/>
        </authorList>
    </citation>
    <scope>NUCLEOTIDE SEQUENCE [LARGE SCALE GENOMIC DNA]</scope>
    <source>
        <strain evidence="3 4">G-1-2-2</strain>
    </source>
</reference>
<sequence>MNATPTRPSRSLKLFAAAVKWSLWLLLAASLLLAAAWGALHAWIVPRIGEFRPALELRASQVLGVPVRIGGMSARSEGLIPSFELQDVVLLDPKGREALRLPLVVGALSPRSVWNLGFEQLYIHAPRLDIRRTADGHFFVGGLDFARSSDNAGRAADWFFRQGEFVIQGGTISWTDEMRRAPTLALQEVDFVVRNQGRGHAIRLDATPPAGWGSRFTLAAQFRQPLLSAHPGQWQQWSGEMHADFSAVDLSQLRHHADLGVDITQGHGRVRAWADVVRGQLVGGTADVVLADVNARLAPDLEPLALQSVSGRVGGKRLAQGFQLETHDLEFVTQDGLRWPGGNFALNWTPAQGQQAERGELKADRLDLGALSQVASRLPLGTPTHAALQAYKPQGLVDTLQARWQGPVGALQSYEVRGRASRLEVAAQADHAGHTGIPGVRGASMDFELTQAGGHAKLNIARGALDFPGVFEQAVIPVDRLAGELQWQVNGPSINLSVNNLKFANADAEGEAQASWRTGDTAKGQPRFPGTLDLQGNLGRADGARVWRYLPLGVPKEARDYVQDSVASGLATSTKFKVKGDLRKFPWPDNRDGEFLISAQVKDVQFAYVPRRLQQGPVAWPALTQLAGELVFQGDGMAVKGASGRLAGTQRLAFKANAQIPDFRQTRVDVHGDIRGPLSEALGVVNNSPINGFVNQALAHSTGNGDAVVGLHLDLPVDQIARSQVQGTVTLAGNDIQLSPDSPALARTRGTVLFSDKGFQVVGATARALGGDLKLEGGSRNGNNGEAMVVQLRAQGTATAEGLRQARELGFVARLAQGMQGSAGYQLTLGFRRGQPEVLVTSNLQGMALDLPAPLGKTAEAVLPLKYETALTRESLAAPPGQKLQELLTLELGRLGGVSYLRELGPGDPQVLRGAIALGLGPGETVVLPDQGVTANVQLGNFDVGAWQRALTRVFGAETTTPNAVAATDGASSSSSGYLPTVAALRARQLVVQGRTLHNLVAGASRDGSAWRGNVTADELNGYVEWRPGQNGGRVMARLARLNIAASQASQVESLLDKQPDSSIPALDVVVDEFELKGRKLGRLEIDAANRGPRDWRLNKLALNTPDAQFTASGAWAAMRPADPRRTVMKFKLDIADAGELLNRFGMPGVIRGGRGTMDGNVSWAGSPLALEIPTLTGGFNINVENGQFLKADPGLAKLLGVLSLQTLPRRLTLDFRDVFSAGFQFDFVRGDLTIDQGIAATNNLQMKGVNAAVLMEGKADIARETQDLKVLVIPEINAGTASLVAGVINPAIGLGTFLAQMFLRQPLMRAATQEFHIDGTWTDPRVTRVGRQPASPAQADANTSPTAR</sequence>
<dbReference type="Pfam" id="PF13116">
    <property type="entry name" value="YhdP"/>
    <property type="match status" value="1"/>
</dbReference>
<feature type="domain" description="YhdP central" evidence="2">
    <location>
        <begin position="22"/>
        <end position="1327"/>
    </location>
</feature>
<dbReference type="PANTHER" id="PTHR38690">
    <property type="entry name" value="PROTEASE-RELATED"/>
    <property type="match status" value="1"/>
</dbReference>
<dbReference type="EMBL" id="JABBFX010000001">
    <property type="protein sequence ID" value="NML42733.1"/>
    <property type="molecule type" value="Genomic_DNA"/>
</dbReference>
<accession>A0A848H1X9</accession>
<proteinExistence type="predicted"/>
<dbReference type="Proteomes" id="UP000541185">
    <property type="component" value="Unassembled WGS sequence"/>
</dbReference>